<evidence type="ECO:0000256" key="1">
    <source>
        <dbReference type="SAM" id="MobiDB-lite"/>
    </source>
</evidence>
<organism evidence="2 3">
    <name type="scientific">Kyrpidia tusciae (strain DSM 2912 / NBRC 15312 / T2)</name>
    <name type="common">Bacillus tusciae</name>
    <dbReference type="NCBI Taxonomy" id="562970"/>
    <lineage>
        <taxon>Bacteria</taxon>
        <taxon>Bacillati</taxon>
        <taxon>Bacillota</taxon>
        <taxon>Bacilli</taxon>
        <taxon>Bacillales</taxon>
        <taxon>Alicyclobacillaceae</taxon>
        <taxon>Kyrpidia</taxon>
    </lineage>
</organism>
<feature type="region of interest" description="Disordered" evidence="1">
    <location>
        <begin position="28"/>
        <end position="47"/>
    </location>
</feature>
<protein>
    <submittedName>
        <fullName evidence="2">Uncharacterized protein</fullName>
    </submittedName>
</protein>
<dbReference type="EMBL" id="CP002017">
    <property type="protein sequence ID" value="ADG07700.1"/>
    <property type="molecule type" value="Genomic_DNA"/>
</dbReference>
<sequence length="47" mass="5557">MRPWNVEAFRPSDGKVLNHGFWRLLRPPSPGVDRRRKTPVERVYDPA</sequence>
<dbReference type="AlphaFoldDB" id="D5WWD5"/>
<gene>
    <name evidence="2" type="ordered locus">Btus_3085</name>
</gene>
<reference evidence="2 3" key="1">
    <citation type="journal article" date="2011" name="Stand. Genomic Sci.">
        <title>Complete genome sequence of the thermophilic, hydrogen-oxidizing Bacillus tusciae type strain (T2) and reclassification in the new genus, Kyrpidia gen. nov. as Kyrpidia tusciae comb. nov. and emendation of the family Alicyclobacillaceae da Costa and Rainey, 2010.</title>
        <authorList>
            <person name="Klenk H.P."/>
            <person name="Lapidus A."/>
            <person name="Chertkov O."/>
            <person name="Copeland A."/>
            <person name="Del Rio T.G."/>
            <person name="Nolan M."/>
            <person name="Lucas S."/>
            <person name="Chen F."/>
            <person name="Tice H."/>
            <person name="Cheng J.F."/>
            <person name="Han C."/>
            <person name="Bruce D."/>
            <person name="Goodwin L."/>
            <person name="Pitluck S."/>
            <person name="Pati A."/>
            <person name="Ivanova N."/>
            <person name="Mavromatis K."/>
            <person name="Daum C."/>
            <person name="Chen A."/>
            <person name="Palaniappan K."/>
            <person name="Chang Y.J."/>
            <person name="Land M."/>
            <person name="Hauser L."/>
            <person name="Jeffries C.D."/>
            <person name="Detter J.C."/>
            <person name="Rohde M."/>
            <person name="Abt B."/>
            <person name="Pukall R."/>
            <person name="Goker M."/>
            <person name="Bristow J."/>
            <person name="Markowitz V."/>
            <person name="Hugenholtz P."/>
            <person name="Eisen J.A."/>
        </authorList>
    </citation>
    <scope>NUCLEOTIDE SEQUENCE [LARGE SCALE GENOMIC DNA]</scope>
    <source>
        <strain evidence="2 3">DSM 2912</strain>
    </source>
</reference>
<dbReference type="KEGG" id="bts:Btus_3085"/>
<dbReference type="HOGENOM" id="CLU_3169294_0_0_9"/>
<proteinExistence type="predicted"/>
<accession>D5WWD5</accession>
<keyword evidence="3" id="KW-1185">Reference proteome</keyword>
<name>D5WWD5_KYRT2</name>
<dbReference type="STRING" id="562970.Btus_3085"/>
<dbReference type="Proteomes" id="UP000002368">
    <property type="component" value="Chromosome"/>
</dbReference>
<evidence type="ECO:0000313" key="2">
    <source>
        <dbReference type="EMBL" id="ADG07700.1"/>
    </source>
</evidence>
<dbReference type="RefSeq" id="WP_013076979.1">
    <property type="nucleotide sequence ID" value="NC_014098.1"/>
</dbReference>
<evidence type="ECO:0000313" key="3">
    <source>
        <dbReference type="Proteomes" id="UP000002368"/>
    </source>
</evidence>
<feature type="compositionally biased region" description="Basic and acidic residues" evidence="1">
    <location>
        <begin position="38"/>
        <end position="47"/>
    </location>
</feature>